<protein>
    <recommendedName>
        <fullName evidence="10">B-box zinc finger family protein</fullName>
    </recommendedName>
</protein>
<proteinExistence type="predicted"/>
<feature type="compositionally biased region" description="Acidic residues" evidence="5">
    <location>
        <begin position="458"/>
        <end position="475"/>
    </location>
</feature>
<evidence type="ECO:0000256" key="2">
    <source>
        <dbReference type="ARBA" id="ARBA00022833"/>
    </source>
</evidence>
<evidence type="ECO:0000256" key="5">
    <source>
        <dbReference type="SAM" id="MobiDB-lite"/>
    </source>
</evidence>
<evidence type="ECO:0000313" key="8">
    <source>
        <dbReference type="EMBL" id="KAK8891562.1"/>
    </source>
</evidence>
<feature type="compositionally biased region" description="Polar residues" evidence="5">
    <location>
        <begin position="415"/>
        <end position="433"/>
    </location>
</feature>
<dbReference type="SUPFAM" id="SSF57845">
    <property type="entry name" value="B-box zinc-binding domain"/>
    <property type="match status" value="1"/>
</dbReference>
<evidence type="ECO:0000259" key="7">
    <source>
        <dbReference type="PROSITE" id="PS51886"/>
    </source>
</evidence>
<dbReference type="PANTHER" id="PTHR25462">
    <property type="entry name" value="BONUS, ISOFORM C-RELATED"/>
    <property type="match status" value="1"/>
</dbReference>
<feature type="coiled-coil region" evidence="4">
    <location>
        <begin position="294"/>
        <end position="364"/>
    </location>
</feature>
<dbReference type="PANTHER" id="PTHR25462:SF296">
    <property type="entry name" value="MEIOTIC P26, ISOFORM F"/>
    <property type="match status" value="1"/>
</dbReference>
<feature type="domain" description="B box-type" evidence="6">
    <location>
        <begin position="174"/>
        <end position="220"/>
    </location>
</feature>
<keyword evidence="4" id="KW-0175">Coiled coil</keyword>
<feature type="compositionally biased region" description="Polar residues" evidence="5">
    <location>
        <begin position="491"/>
        <end position="511"/>
    </location>
</feature>
<dbReference type="SMART" id="SM00336">
    <property type="entry name" value="BBOX"/>
    <property type="match status" value="2"/>
</dbReference>
<evidence type="ECO:0000256" key="3">
    <source>
        <dbReference type="PROSITE-ProRule" id="PRU00024"/>
    </source>
</evidence>
<feature type="region of interest" description="Disordered" evidence="5">
    <location>
        <begin position="415"/>
        <end position="536"/>
    </location>
</feature>
<evidence type="ECO:0000256" key="1">
    <source>
        <dbReference type="ARBA" id="ARBA00022723"/>
    </source>
</evidence>
<feature type="compositionally biased region" description="Low complexity" evidence="5">
    <location>
        <begin position="512"/>
        <end position="526"/>
    </location>
</feature>
<dbReference type="EMBL" id="JAPFFF010000004">
    <property type="protein sequence ID" value="KAK8891562.1"/>
    <property type="molecule type" value="Genomic_DNA"/>
</dbReference>
<evidence type="ECO:0008006" key="10">
    <source>
        <dbReference type="Google" id="ProtNLM"/>
    </source>
</evidence>
<comment type="caution">
    <text evidence="8">The sequence shown here is derived from an EMBL/GenBank/DDBJ whole genome shotgun (WGS) entry which is preliminary data.</text>
</comment>
<keyword evidence="2" id="KW-0862">Zinc</keyword>
<feature type="compositionally biased region" description="Polar residues" evidence="5">
    <location>
        <begin position="441"/>
        <end position="454"/>
    </location>
</feature>
<dbReference type="InterPro" id="IPR006571">
    <property type="entry name" value="TLDc_dom"/>
</dbReference>
<keyword evidence="9" id="KW-1185">Reference proteome</keyword>
<accession>A0ABR2KK96</accession>
<gene>
    <name evidence="8" type="ORF">M9Y10_028775</name>
</gene>
<feature type="domain" description="TLDc" evidence="7">
    <location>
        <begin position="568"/>
        <end position="735"/>
    </location>
</feature>
<name>A0ABR2KK96_9EUKA</name>
<keyword evidence="1" id="KW-0479">Metal-binding</keyword>
<dbReference type="Proteomes" id="UP001470230">
    <property type="component" value="Unassembled WGS sequence"/>
</dbReference>
<organism evidence="8 9">
    <name type="scientific">Tritrichomonas musculus</name>
    <dbReference type="NCBI Taxonomy" id="1915356"/>
    <lineage>
        <taxon>Eukaryota</taxon>
        <taxon>Metamonada</taxon>
        <taxon>Parabasalia</taxon>
        <taxon>Tritrichomonadida</taxon>
        <taxon>Tritrichomonadidae</taxon>
        <taxon>Tritrichomonas</taxon>
    </lineage>
</organism>
<dbReference type="SMART" id="SM00584">
    <property type="entry name" value="TLDc"/>
    <property type="match status" value="1"/>
</dbReference>
<sequence>MNLVAVPLLSEDFGRIEYEIQLQLDAPRLVVDECFELSNPHISAQFKTFCKSMSPQNIVDVFVPTTQLKQTVDDIASKGIKVDSRQGFHFTVGRFDVEKSAEKIEVIRLSVALGRTLNYQPSSSAEPTAEDLRNGYHSLFIPDKNEYCVFNSAQILTLNLVRFAGGANLNTTTSEDNTCDKCGKEEATVWCINDAAKLCASCDQELHSQKVTKNHKRVSLAEARPMIEFCPFHPDQRVEYYCPQCNCPVCYKCKMTGSHSKGPSATHPLVEIKVAYNRSREELAHEDPIIARRKKIIEEKIKDADSKLESIEQNERDIEEEITNLANAAIKQAKELTGDKRLIIQSAKTELERKQNEINALTSFIENQKKFSSPLSFLRAFDRYGLLVGTLQETNDLPPELKVEADLCVFGSFNVGTTDKPPNQDESNQQQSRSVKKHGSSKNSPSQHFQSTIRENYYDNEDEYEDNVTEEEDNQEPISSATLPDNDYQQRDVSFSADSTSNRQKANQKPRQSSSGQQQKKNNNKQSLKRKSDAGPEYTSLIALAQRREQKNKARGLELTFQPFSGTQIINSTALCTALYLCFPFKAQPQTHLLFSTERDGRSIKKMHEMIDGIGITAVLVKKGEFVFGGFAAAKWNHDGEPFGEGSSSFLFSLSQDAFIPFKPRINDSCHLFATENSLTFGKYDLILEDNFDKCSAIIENSYGIGFRQGSTEAQTFLAGQPVFKADIVEVWGFFTIEQQ</sequence>
<evidence type="ECO:0000256" key="4">
    <source>
        <dbReference type="SAM" id="Coils"/>
    </source>
</evidence>
<dbReference type="Pfam" id="PF07534">
    <property type="entry name" value="TLD"/>
    <property type="match status" value="1"/>
</dbReference>
<feature type="domain" description="B box-type" evidence="6">
    <location>
        <begin position="225"/>
        <end position="272"/>
    </location>
</feature>
<dbReference type="InterPro" id="IPR047153">
    <property type="entry name" value="TRIM45/56/19-like"/>
</dbReference>
<reference evidence="8 9" key="1">
    <citation type="submission" date="2024-04" db="EMBL/GenBank/DDBJ databases">
        <title>Tritrichomonas musculus Genome.</title>
        <authorList>
            <person name="Alves-Ferreira E."/>
            <person name="Grigg M."/>
            <person name="Lorenzi H."/>
            <person name="Galac M."/>
        </authorList>
    </citation>
    <scope>NUCLEOTIDE SEQUENCE [LARGE SCALE GENOMIC DNA]</scope>
    <source>
        <strain evidence="8 9">EAF2021</strain>
    </source>
</reference>
<evidence type="ECO:0000259" key="6">
    <source>
        <dbReference type="PROSITE" id="PS50119"/>
    </source>
</evidence>
<dbReference type="PROSITE" id="PS50119">
    <property type="entry name" value="ZF_BBOX"/>
    <property type="match status" value="2"/>
</dbReference>
<dbReference type="Pfam" id="PF00643">
    <property type="entry name" value="zf-B_box"/>
    <property type="match status" value="2"/>
</dbReference>
<dbReference type="CDD" id="cd19821">
    <property type="entry name" value="Bbox1_BBX-like"/>
    <property type="match status" value="1"/>
</dbReference>
<evidence type="ECO:0000313" key="9">
    <source>
        <dbReference type="Proteomes" id="UP001470230"/>
    </source>
</evidence>
<dbReference type="InterPro" id="IPR049808">
    <property type="entry name" value="CONSTANS-like_Bbox1"/>
</dbReference>
<dbReference type="PROSITE" id="PS51886">
    <property type="entry name" value="TLDC"/>
    <property type="match status" value="1"/>
</dbReference>
<dbReference type="InterPro" id="IPR000315">
    <property type="entry name" value="Znf_B-box"/>
</dbReference>
<keyword evidence="3" id="KW-0863">Zinc-finger</keyword>
<dbReference type="Gene3D" id="3.30.160.60">
    <property type="entry name" value="Classic Zinc Finger"/>
    <property type="match status" value="1"/>
</dbReference>